<dbReference type="Gene3D" id="1.10.357.10">
    <property type="entry name" value="Tetracycline Repressor, domain 2"/>
    <property type="match status" value="1"/>
</dbReference>
<evidence type="ECO:0000256" key="2">
    <source>
        <dbReference type="ARBA" id="ARBA00023125"/>
    </source>
</evidence>
<evidence type="ECO:0000256" key="3">
    <source>
        <dbReference type="ARBA" id="ARBA00023163"/>
    </source>
</evidence>
<dbReference type="InterPro" id="IPR036271">
    <property type="entry name" value="Tet_transcr_reg_TetR-rel_C_sf"/>
</dbReference>
<dbReference type="SUPFAM" id="SSF48498">
    <property type="entry name" value="Tetracyclin repressor-like, C-terminal domain"/>
    <property type="match status" value="1"/>
</dbReference>
<keyword evidence="2 4" id="KW-0238">DNA-binding</keyword>
<dbReference type="SUPFAM" id="SSF46689">
    <property type="entry name" value="Homeodomain-like"/>
    <property type="match status" value="1"/>
</dbReference>
<accession>A0A2P8HK64</accession>
<organism evidence="6 7">
    <name type="scientific">Chitinophaga niastensis</name>
    <dbReference type="NCBI Taxonomy" id="536980"/>
    <lineage>
        <taxon>Bacteria</taxon>
        <taxon>Pseudomonadati</taxon>
        <taxon>Bacteroidota</taxon>
        <taxon>Chitinophagia</taxon>
        <taxon>Chitinophagales</taxon>
        <taxon>Chitinophagaceae</taxon>
        <taxon>Chitinophaga</taxon>
    </lineage>
</organism>
<dbReference type="OrthoDB" id="9787680at2"/>
<dbReference type="EMBL" id="PYAW01000003">
    <property type="protein sequence ID" value="PSL46612.1"/>
    <property type="molecule type" value="Genomic_DNA"/>
</dbReference>
<dbReference type="GO" id="GO:0003677">
    <property type="term" value="F:DNA binding"/>
    <property type="evidence" value="ECO:0007669"/>
    <property type="project" value="UniProtKB-UniRule"/>
</dbReference>
<dbReference type="InterPro" id="IPR009057">
    <property type="entry name" value="Homeodomain-like_sf"/>
</dbReference>
<dbReference type="Proteomes" id="UP000240971">
    <property type="component" value="Unassembled WGS sequence"/>
</dbReference>
<keyword evidence="1" id="KW-0805">Transcription regulation</keyword>
<evidence type="ECO:0000259" key="5">
    <source>
        <dbReference type="PROSITE" id="PS50977"/>
    </source>
</evidence>
<protein>
    <submittedName>
        <fullName evidence="6">TetR family transcriptional regulator</fullName>
    </submittedName>
</protein>
<sequence length="189" mass="21596">MKEQGAKERIISTACDLFYKQGYQATGINQIIEEAGIAKASLYQHFPSKEALLNEYLLITRLNNYEHLLQFTAKMHPGKQKLMGLFECRLERMETSNFKGCAFIRIAYELPGLNQEATAQVHAHTQGLKTFIEEQLLVIKHSFPKGELREMTDMLLNLYEGAGLQGYIQRSVKPMEDTKKVVRKLIATL</sequence>
<dbReference type="PROSITE" id="PS50977">
    <property type="entry name" value="HTH_TETR_2"/>
    <property type="match status" value="1"/>
</dbReference>
<dbReference type="Pfam" id="PF00440">
    <property type="entry name" value="TetR_N"/>
    <property type="match status" value="1"/>
</dbReference>
<evidence type="ECO:0000313" key="6">
    <source>
        <dbReference type="EMBL" id="PSL46612.1"/>
    </source>
</evidence>
<dbReference type="PRINTS" id="PR00455">
    <property type="entry name" value="HTHTETR"/>
</dbReference>
<gene>
    <name evidence="6" type="ORF">CLV51_103593</name>
</gene>
<dbReference type="InterPro" id="IPR001647">
    <property type="entry name" value="HTH_TetR"/>
</dbReference>
<evidence type="ECO:0000313" key="7">
    <source>
        <dbReference type="Proteomes" id="UP000240971"/>
    </source>
</evidence>
<feature type="domain" description="HTH tetR-type" evidence="5">
    <location>
        <begin position="4"/>
        <end position="64"/>
    </location>
</feature>
<keyword evidence="3" id="KW-0804">Transcription</keyword>
<evidence type="ECO:0000256" key="4">
    <source>
        <dbReference type="PROSITE-ProRule" id="PRU00335"/>
    </source>
</evidence>
<dbReference type="PANTHER" id="PTHR47506">
    <property type="entry name" value="TRANSCRIPTIONAL REGULATORY PROTEIN"/>
    <property type="match status" value="1"/>
</dbReference>
<evidence type="ECO:0000256" key="1">
    <source>
        <dbReference type="ARBA" id="ARBA00023015"/>
    </source>
</evidence>
<dbReference type="PANTHER" id="PTHR47506:SF6">
    <property type="entry name" value="HTH-TYPE TRANSCRIPTIONAL REPRESSOR NEMR"/>
    <property type="match status" value="1"/>
</dbReference>
<keyword evidence="7" id="KW-1185">Reference proteome</keyword>
<reference evidence="6 7" key="1">
    <citation type="submission" date="2018-03" db="EMBL/GenBank/DDBJ databases">
        <title>Genomic Encyclopedia of Archaeal and Bacterial Type Strains, Phase II (KMG-II): from individual species to whole genera.</title>
        <authorList>
            <person name="Goeker M."/>
        </authorList>
    </citation>
    <scope>NUCLEOTIDE SEQUENCE [LARGE SCALE GENOMIC DNA]</scope>
    <source>
        <strain evidence="6 7">DSM 24859</strain>
    </source>
</reference>
<comment type="caution">
    <text evidence="6">The sequence shown here is derived from an EMBL/GenBank/DDBJ whole genome shotgun (WGS) entry which is preliminary data.</text>
</comment>
<name>A0A2P8HK64_CHINA</name>
<dbReference type="AlphaFoldDB" id="A0A2P8HK64"/>
<feature type="DNA-binding region" description="H-T-H motif" evidence="4">
    <location>
        <begin position="27"/>
        <end position="46"/>
    </location>
</feature>
<proteinExistence type="predicted"/>
<dbReference type="RefSeq" id="WP_106529381.1">
    <property type="nucleotide sequence ID" value="NZ_PYAW01000003.1"/>
</dbReference>